<accession>A0A4R2MMN7</accession>
<evidence type="ECO:0000313" key="4">
    <source>
        <dbReference type="EMBL" id="TCP00533.1"/>
    </source>
</evidence>
<keyword evidence="4" id="KW-0808">Transferase</keyword>
<dbReference type="RefSeq" id="WP_132648982.1">
    <property type="nucleotide sequence ID" value="NZ_CP181386.1"/>
</dbReference>
<protein>
    <submittedName>
        <fullName evidence="4">Lecithin:cholesterol acyltransferase</fullName>
    </submittedName>
</protein>
<reference evidence="4 5" key="1">
    <citation type="submission" date="2019-03" db="EMBL/GenBank/DDBJ databases">
        <title>Genomic Encyclopedia of Type Strains, Phase IV (KMG-IV): sequencing the most valuable type-strain genomes for metagenomic binning, comparative biology and taxonomic classification.</title>
        <authorList>
            <person name="Goeker M."/>
        </authorList>
    </citation>
    <scope>NUCLEOTIDE SEQUENCE [LARGE SCALE GENOMIC DNA]</scope>
    <source>
        <strain evidence="4 5">DSM 1709</strain>
    </source>
</reference>
<comment type="caution">
    <text evidence="4">The sequence shown here is derived from an EMBL/GenBank/DDBJ whole genome shotgun (WGS) entry which is preliminary data.</text>
</comment>
<keyword evidence="4" id="KW-0012">Acyltransferase</keyword>
<evidence type="ECO:0000313" key="5">
    <source>
        <dbReference type="Proteomes" id="UP000295106"/>
    </source>
</evidence>
<feature type="domain" description="CHAT" evidence="2">
    <location>
        <begin position="1203"/>
        <end position="1490"/>
    </location>
</feature>
<dbReference type="InterPro" id="IPR003386">
    <property type="entry name" value="LACT/PDAT_acylTrfase"/>
</dbReference>
<dbReference type="OrthoDB" id="869379at2"/>
<feature type="region of interest" description="Disordered" evidence="1">
    <location>
        <begin position="881"/>
        <end position="904"/>
    </location>
</feature>
<proteinExistence type="predicted"/>
<dbReference type="GO" id="GO:0006629">
    <property type="term" value="P:lipid metabolic process"/>
    <property type="evidence" value="ECO:0007669"/>
    <property type="project" value="InterPro"/>
</dbReference>
<evidence type="ECO:0000259" key="2">
    <source>
        <dbReference type="Pfam" id="PF12770"/>
    </source>
</evidence>
<sequence length="1857" mass="197857">MATDAGSITFIVPGQARRGTGGQDAPAPTTTPLPGRVRESVRVATVRAGADRRRLVATIGQDAVALHLAGGPVLVLHPENARDLLLAQAGQPGATRGAAAPTEIEVPAALAWAGQAPAAATRGAAAPGAAFVSAVEILTDLVRAPLADAAVDLVARHVDGQVGNAVYALEAGTLPPLKDRPACAAGSIGARADGGPLLVLAHGTFVDTESTFSKLWKEHPQGVQRLFEHYAGRVYALDHPTLGESPVANALTLVQALAPGQPLRLHLVTHSRGGLVAEVLARMAADPDAALADFERLAQLAGDWGEAAERLRPELQALATALRGRRVAVERIVRVACPARGTLLASRRLDGYLSVLKWALELARIPVAPALVGFLGEVARRRENWLQLPGLAAMTPDNPLVQWLNLSDATIPGELRVVAGDLEGDSLGSWVKTLLADAFYWTDNDIVVQTRSMYGGTPREGGASFLLDRGGKVTHFDYFRNARTADAVVQGLTQPRPQGFAPIGPLSWAGQDAGGLRGGGAAAHSELPAVFVLPGILGSNLKVDGRRIWLGPHFLGGLPLLKYAPDVPDRVEPDGPVAAVYDDLVRHLERTHEVLPFGYDWRRPLEDEARRLGEAVTRALDARAVNGQPVRLLAHSMGGLLARTLQLECPAVWKRLMERPGARLLMLGTPNGGSWSPMQVLSGDDSFGNAMAAFGLPLRDHQARTLMAGFPGFLQLQAGLSGSQPDLGLAATWKDIARRDLEAARRFNAWHQPSDGWDQRVPAYEWGVPTQAVLDRAVTLRQALDRQLRETLPAWADRLLLVTGHARYTPDGYEWSEHGLVYLDAVDGGDGRVPLASALLPGVRTWTLDCEHGALPSRPEAFEAYEELLQRGDTTRLKPLSATTRGAAAPQHVRSRPARSGSAADALPAGAAASVFLLPAAGEVAARSTPLRVTVHNGNLCFVRQPLLVGHYESLRLEGTERAVDRMIGGAMHQALGVGLYPNTRGSCQVFLNPSPLADSGALVPRPEAVIVVGLGPEGGLSGSELADSVRRGVLAWAQRVAEGAQGPAAGFEIAATLLGSGGLGVSPGSAARAIAQGVRDANELLARVGWPSVPRLTLVELFLERAAEAWRGLRVLATASPGMLEVDARVESGLGALRRSLDAYRGADYDFIRVSSPQDGFIDFTLDSSRARSELRARQTQRKLIAEIVACAARDDNDNPQLGRTLFQLLVPVELEPFLGGTTNTVLEVDSATAGIPWELLDTPRSDEPGADTRPWAIRCRLLRKLRTRTPRETVVDAGADDDVLIVGEPSCAPKNYARLDGARREAAAVAALLRGADGVGAQRVNALIAGETQGGYEALPIVNALLERRYRIVHIAGHGEPGRTGGVVLSGGTVLGAAEIKAMRTVPELVFVNCCHLARRDDQQLLVTPRAEHVNFAATVAEALIEIGVRCVIAAGWAVEDAPAEAFATALYRALLDGQPFIEAVALARVAAWRVGGNTWAAYQCYGDPDWRWRAATADAQAAAEAGAREADEISSPVGLALALEEIALDAKFGRPEDAPARSVRLQALETRFQPPWGGMGAVAEAFGLAWSENGERQRAIGWYERALEANDGSASLRAAEQLANLRVRQAWADVERAGREAAQAAPAKAPRRAARAAGTPASALAEARRTIGAALEQLQRLVALQPTIERWSLVGSAHKRSVMLERVAEDAEAAQAAMRAMHAAYAQAEALARQQRSAELFYPGSNRLAAEIALHAAERDWPGLADEQVAEIRHSLERRMAEQPEFWAAAGLVELELLQALGHADDPDTGLAGRLPAIRARYEDLHARVPGVKHWGSVADQATFLVLPWMRHRGAPAQAAAEALLALLRGWAGR</sequence>
<dbReference type="Pfam" id="PF02450">
    <property type="entry name" value="LCAT"/>
    <property type="match status" value="1"/>
</dbReference>
<name>A0A4R2MMN7_RUBGE</name>
<evidence type="ECO:0000259" key="3">
    <source>
        <dbReference type="Pfam" id="PF24096"/>
    </source>
</evidence>
<feature type="region of interest" description="Disordered" evidence="1">
    <location>
        <begin position="1"/>
        <end position="34"/>
    </location>
</feature>
<dbReference type="GeneID" id="99682785"/>
<gene>
    <name evidence="4" type="ORF">EV684_113164</name>
</gene>
<dbReference type="Pfam" id="PF12770">
    <property type="entry name" value="CHAT"/>
    <property type="match status" value="1"/>
</dbReference>
<feature type="domain" description="DUF7379" evidence="3">
    <location>
        <begin position="198"/>
        <end position="299"/>
    </location>
</feature>
<dbReference type="Gene3D" id="3.40.50.1820">
    <property type="entry name" value="alpha/beta hydrolase"/>
    <property type="match status" value="2"/>
</dbReference>
<organism evidence="4 5">
    <name type="scientific">Rubrivivax gelatinosus</name>
    <name type="common">Rhodocyclus gelatinosus</name>
    <name type="synonym">Rhodopseudomonas gelatinosa</name>
    <dbReference type="NCBI Taxonomy" id="28068"/>
    <lineage>
        <taxon>Bacteria</taxon>
        <taxon>Pseudomonadati</taxon>
        <taxon>Pseudomonadota</taxon>
        <taxon>Betaproteobacteria</taxon>
        <taxon>Burkholderiales</taxon>
        <taxon>Sphaerotilaceae</taxon>
        <taxon>Rubrivivax</taxon>
    </lineage>
</organism>
<dbReference type="Pfam" id="PF24096">
    <property type="entry name" value="DUF7379"/>
    <property type="match status" value="1"/>
</dbReference>
<dbReference type="InterPro" id="IPR029058">
    <property type="entry name" value="AB_hydrolase_fold"/>
</dbReference>
<dbReference type="Proteomes" id="UP000295106">
    <property type="component" value="Unassembled WGS sequence"/>
</dbReference>
<dbReference type="InterPro" id="IPR055803">
    <property type="entry name" value="DUF7379"/>
</dbReference>
<evidence type="ECO:0000256" key="1">
    <source>
        <dbReference type="SAM" id="MobiDB-lite"/>
    </source>
</evidence>
<dbReference type="InterPro" id="IPR024983">
    <property type="entry name" value="CHAT_dom"/>
</dbReference>
<dbReference type="GO" id="GO:0008374">
    <property type="term" value="F:O-acyltransferase activity"/>
    <property type="evidence" value="ECO:0007669"/>
    <property type="project" value="InterPro"/>
</dbReference>
<dbReference type="EMBL" id="SLXD01000013">
    <property type="protein sequence ID" value="TCP00533.1"/>
    <property type="molecule type" value="Genomic_DNA"/>
</dbReference>
<dbReference type="SUPFAM" id="SSF53474">
    <property type="entry name" value="alpha/beta-Hydrolases"/>
    <property type="match status" value="2"/>
</dbReference>